<dbReference type="AlphaFoldDB" id="A0A5Q0H198"/>
<proteinExistence type="predicted"/>
<evidence type="ECO:0000313" key="1">
    <source>
        <dbReference type="EMBL" id="QFZ19873.1"/>
    </source>
</evidence>
<dbReference type="OrthoDB" id="5456061at2"/>
<evidence type="ECO:0000313" key="2">
    <source>
        <dbReference type="Proteomes" id="UP000325787"/>
    </source>
</evidence>
<sequence>MTAIPAAPGASSLTLICDHCGRAYPDTGTEWLVLWRAATAAGWDGRDRAVGPHRCDACG</sequence>
<gene>
    <name evidence="1" type="ORF">EKG83_22760</name>
</gene>
<protein>
    <submittedName>
        <fullName evidence="1">Uncharacterized protein</fullName>
    </submittedName>
</protein>
<dbReference type="Proteomes" id="UP000325787">
    <property type="component" value="Chromosome"/>
</dbReference>
<dbReference type="KEGG" id="ssyi:EKG83_22760"/>
<reference evidence="2" key="1">
    <citation type="journal article" date="2021" name="Curr. Microbiol.">
        <title>Complete genome of nocamycin-producing strain Saccharothrix syringae NRRL B-16468 reveals the biosynthetic potential for secondary metabolites.</title>
        <authorList>
            <person name="Mo X."/>
            <person name="Yang S."/>
        </authorList>
    </citation>
    <scope>NUCLEOTIDE SEQUENCE [LARGE SCALE GENOMIC DNA]</scope>
    <source>
        <strain evidence="2">ATCC 51364 / DSM 43886 / JCM 6844 / KCTC 9398 / NBRC 14523 / NRRL B-16468 / INA 2240</strain>
    </source>
</reference>
<dbReference type="RefSeq" id="WP_033429470.1">
    <property type="nucleotide sequence ID" value="NZ_CP034550.1"/>
</dbReference>
<keyword evidence="2" id="KW-1185">Reference proteome</keyword>
<organism evidence="1 2">
    <name type="scientific">Saccharothrix syringae</name>
    <name type="common">Nocardiopsis syringae</name>
    <dbReference type="NCBI Taxonomy" id="103733"/>
    <lineage>
        <taxon>Bacteria</taxon>
        <taxon>Bacillati</taxon>
        <taxon>Actinomycetota</taxon>
        <taxon>Actinomycetes</taxon>
        <taxon>Pseudonocardiales</taxon>
        <taxon>Pseudonocardiaceae</taxon>
        <taxon>Saccharothrix</taxon>
    </lineage>
</organism>
<dbReference type="EMBL" id="CP034550">
    <property type="protein sequence ID" value="QFZ19873.1"/>
    <property type="molecule type" value="Genomic_DNA"/>
</dbReference>
<accession>A0A5Q0H198</accession>
<name>A0A5Q0H198_SACSY</name>